<protein>
    <submittedName>
        <fullName evidence="2">E4 ORF6/7</fullName>
    </submittedName>
</protein>
<evidence type="ECO:0000313" key="3">
    <source>
        <dbReference type="Proteomes" id="UP000170217"/>
    </source>
</evidence>
<proteinExistence type="predicted"/>
<feature type="compositionally biased region" description="Low complexity" evidence="1">
    <location>
        <begin position="1"/>
        <end position="20"/>
    </location>
</feature>
<organism evidence="2 3">
    <name type="scientific">Human mastadenovirus B</name>
    <dbReference type="NCBI Taxonomy" id="108098"/>
    <lineage>
        <taxon>Viruses</taxon>
        <taxon>Varidnaviria</taxon>
        <taxon>Bamfordvirae</taxon>
        <taxon>Preplasmiviricota</taxon>
        <taxon>Polisuviricotina</taxon>
        <taxon>Pharingeaviricetes</taxon>
        <taxon>Rowavirales</taxon>
        <taxon>Adenoviridae</taxon>
        <taxon>Mastadenovirus</taxon>
        <taxon>Mastadenovirus blackbeardi</taxon>
    </lineage>
</organism>
<dbReference type="EMBL" id="KT069550">
    <property type="protein sequence ID" value="AKQ98375.1"/>
    <property type="molecule type" value="Genomic_DNA"/>
</dbReference>
<reference evidence="2 3" key="1">
    <citation type="journal article" date="2015" name="J. Gen. Virol.">
        <title>Phylogenomic evidence for recombination of adenoviruses in wild gorillas.</title>
        <authorList>
            <person name="Hoppe E."/>
            <person name="Pauly M."/>
            <person name="Robbins M."/>
            <person name="Gray M."/>
            <person name="Kujirakwinja D."/>
            <person name="Nishuli R."/>
            <person name="Boji Mungu-Akonkwa D.D."/>
            <person name="Leendertz F.H."/>
            <person name="Ehlers B."/>
        </authorList>
    </citation>
    <scope>NUCLEOTIDE SEQUENCE [LARGE SCALE GENOMIC DNA]</scope>
    <source>
        <strain evidence="2">DRC Kahuzi Gorilla beringei graueri 6759</strain>
    </source>
</reference>
<sequence length="146" mass="16575">MSGRASITTRSRARSTSCARHQPYTRDPRRRAPLPRCEENETRASMTEDHPLLPDCNTLTMHSMTLIQTPEPQPQQLDCETTMKDFPDGFISITDPRLASSETVWNVESKSMTISNGIQMFQAVRGERLVYTMKWEGGGKITTRIL</sequence>
<feature type="region of interest" description="Disordered" evidence="1">
    <location>
        <begin position="1"/>
        <end position="53"/>
    </location>
</feature>
<accession>A0A0K0PWY7</accession>
<evidence type="ECO:0000313" key="2">
    <source>
        <dbReference type="EMBL" id="AKQ98375.1"/>
    </source>
</evidence>
<dbReference type="Proteomes" id="UP000170217">
    <property type="component" value="Segment"/>
</dbReference>
<evidence type="ECO:0000256" key="1">
    <source>
        <dbReference type="SAM" id="MobiDB-lite"/>
    </source>
</evidence>
<feature type="compositionally biased region" description="Basic and acidic residues" evidence="1">
    <location>
        <begin position="36"/>
        <end position="52"/>
    </location>
</feature>
<name>A0A0K0PWY7_9ADEN</name>